<dbReference type="Proteomes" id="UP000799118">
    <property type="component" value="Unassembled WGS sequence"/>
</dbReference>
<keyword evidence="1" id="KW-0175">Coiled coil</keyword>
<keyword evidence="4" id="KW-1185">Reference proteome</keyword>
<protein>
    <submittedName>
        <fullName evidence="3">Uncharacterized protein</fullName>
    </submittedName>
</protein>
<gene>
    <name evidence="3" type="ORF">BT96DRAFT_182185</name>
</gene>
<evidence type="ECO:0000256" key="2">
    <source>
        <dbReference type="SAM" id="MobiDB-lite"/>
    </source>
</evidence>
<reference evidence="3" key="1">
    <citation type="journal article" date="2019" name="Environ. Microbiol.">
        <title>Fungal ecological strategies reflected in gene transcription - a case study of two litter decomposers.</title>
        <authorList>
            <person name="Barbi F."/>
            <person name="Kohler A."/>
            <person name="Barry K."/>
            <person name="Baskaran P."/>
            <person name="Daum C."/>
            <person name="Fauchery L."/>
            <person name="Ihrmark K."/>
            <person name="Kuo A."/>
            <person name="LaButti K."/>
            <person name="Lipzen A."/>
            <person name="Morin E."/>
            <person name="Grigoriev I.V."/>
            <person name="Henrissat B."/>
            <person name="Lindahl B."/>
            <person name="Martin F."/>
        </authorList>
    </citation>
    <scope>NUCLEOTIDE SEQUENCE</scope>
    <source>
        <strain evidence="3">JB14</strain>
    </source>
</reference>
<evidence type="ECO:0000256" key="1">
    <source>
        <dbReference type="SAM" id="Coils"/>
    </source>
</evidence>
<organism evidence="3 4">
    <name type="scientific">Gymnopus androsaceus JB14</name>
    <dbReference type="NCBI Taxonomy" id="1447944"/>
    <lineage>
        <taxon>Eukaryota</taxon>
        <taxon>Fungi</taxon>
        <taxon>Dikarya</taxon>
        <taxon>Basidiomycota</taxon>
        <taxon>Agaricomycotina</taxon>
        <taxon>Agaricomycetes</taxon>
        <taxon>Agaricomycetidae</taxon>
        <taxon>Agaricales</taxon>
        <taxon>Marasmiineae</taxon>
        <taxon>Omphalotaceae</taxon>
        <taxon>Gymnopus</taxon>
    </lineage>
</organism>
<accession>A0A6A4GB94</accession>
<dbReference type="AlphaFoldDB" id="A0A6A4GB94"/>
<evidence type="ECO:0000313" key="3">
    <source>
        <dbReference type="EMBL" id="KAE9382763.1"/>
    </source>
</evidence>
<feature type="region of interest" description="Disordered" evidence="2">
    <location>
        <begin position="1"/>
        <end position="33"/>
    </location>
</feature>
<name>A0A6A4GB94_9AGAR</name>
<evidence type="ECO:0000313" key="4">
    <source>
        <dbReference type="Proteomes" id="UP000799118"/>
    </source>
</evidence>
<sequence>MAQLEMPSAQGSRNSLGRSPHGVPTPVAHRDDQFDQFQAQTARTRAQRRFLLEEYELELNEMEEQTETMRFALEIRGLTDSEFNERFREMQQAFAERQRRVDALRSRYEESTRIARGTFL</sequence>
<dbReference type="EMBL" id="ML771014">
    <property type="protein sequence ID" value="KAE9382763.1"/>
    <property type="molecule type" value="Genomic_DNA"/>
</dbReference>
<feature type="coiled-coil region" evidence="1">
    <location>
        <begin position="45"/>
        <end position="72"/>
    </location>
</feature>
<proteinExistence type="predicted"/>